<dbReference type="InterPro" id="IPR009875">
    <property type="entry name" value="PilZ_domain"/>
</dbReference>
<dbReference type="Pfam" id="PF07238">
    <property type="entry name" value="PilZ"/>
    <property type="match status" value="1"/>
</dbReference>
<feature type="domain" description="PilZ" evidence="2">
    <location>
        <begin position="165"/>
        <end position="245"/>
    </location>
</feature>
<feature type="region of interest" description="Disordered" evidence="1">
    <location>
        <begin position="102"/>
        <end position="121"/>
    </location>
</feature>
<protein>
    <recommendedName>
        <fullName evidence="2">PilZ domain-containing protein</fullName>
    </recommendedName>
</protein>
<evidence type="ECO:0000259" key="2">
    <source>
        <dbReference type="Pfam" id="PF07238"/>
    </source>
</evidence>
<proteinExistence type="predicted"/>
<accession>A0A7X0H7A9</accession>
<dbReference type="AlphaFoldDB" id="A0A7X0H7A9"/>
<evidence type="ECO:0000256" key="1">
    <source>
        <dbReference type="SAM" id="MobiDB-lite"/>
    </source>
</evidence>
<dbReference type="RefSeq" id="WP_184677941.1">
    <property type="nucleotide sequence ID" value="NZ_JACHGY010000001.1"/>
</dbReference>
<dbReference type="EMBL" id="JACHGY010000001">
    <property type="protein sequence ID" value="MBB6430423.1"/>
    <property type="molecule type" value="Genomic_DNA"/>
</dbReference>
<feature type="compositionally biased region" description="Basic and acidic residues" evidence="1">
    <location>
        <begin position="108"/>
        <end position="121"/>
    </location>
</feature>
<evidence type="ECO:0000313" key="4">
    <source>
        <dbReference type="Proteomes" id="UP000541810"/>
    </source>
</evidence>
<dbReference type="GO" id="GO:0035438">
    <property type="term" value="F:cyclic-di-GMP binding"/>
    <property type="evidence" value="ECO:0007669"/>
    <property type="project" value="InterPro"/>
</dbReference>
<comment type="caution">
    <text evidence="3">The sequence shown here is derived from an EMBL/GenBank/DDBJ whole genome shotgun (WGS) entry which is preliminary data.</text>
</comment>
<dbReference type="Proteomes" id="UP000541810">
    <property type="component" value="Unassembled WGS sequence"/>
</dbReference>
<dbReference type="Gene3D" id="2.40.10.220">
    <property type="entry name" value="predicted glycosyltransferase like domains"/>
    <property type="match status" value="1"/>
</dbReference>
<keyword evidence="4" id="KW-1185">Reference proteome</keyword>
<gene>
    <name evidence="3" type="ORF">HNQ40_002229</name>
</gene>
<sequence>MQALDRALATLEKNTGFSRAFEDIVARRGGWPNRWMTPTQINDELTGRGFWSGGRKAVHVESRVRLIKRYLDALIDGPPDEETLTGDSVLMGDSTVAQLLNGDSAELDAPKPNRRRDSDAARGWKRFDGQYKYKPKTKLIEYRGARASRSFDRRNYLRVATKDLDCQYGPVLNLSQAGLMFCTVEERPGMVVGNRGYLRLTHGTTSLRVKVKVIWMSQTPEGTRVGVDFRGLSKADQHTITRLLREACDPDAEVPDRRG</sequence>
<name>A0A7X0H7A9_9BACT</name>
<reference evidence="3 4" key="1">
    <citation type="submission" date="2020-08" db="EMBL/GenBank/DDBJ databases">
        <title>Genomic Encyclopedia of Type Strains, Phase IV (KMG-IV): sequencing the most valuable type-strain genomes for metagenomic binning, comparative biology and taxonomic classification.</title>
        <authorList>
            <person name="Goeker M."/>
        </authorList>
    </citation>
    <scope>NUCLEOTIDE SEQUENCE [LARGE SCALE GENOMIC DNA]</scope>
    <source>
        <strain evidence="3 4">DSM 103725</strain>
    </source>
</reference>
<evidence type="ECO:0000313" key="3">
    <source>
        <dbReference type="EMBL" id="MBB6430423.1"/>
    </source>
</evidence>
<organism evidence="3 4">
    <name type="scientific">Algisphaera agarilytica</name>
    <dbReference type="NCBI Taxonomy" id="1385975"/>
    <lineage>
        <taxon>Bacteria</taxon>
        <taxon>Pseudomonadati</taxon>
        <taxon>Planctomycetota</taxon>
        <taxon>Phycisphaerae</taxon>
        <taxon>Phycisphaerales</taxon>
        <taxon>Phycisphaeraceae</taxon>
        <taxon>Algisphaera</taxon>
    </lineage>
</organism>